<evidence type="ECO:0000259" key="16">
    <source>
        <dbReference type="PROSITE" id="PS51042"/>
    </source>
</evidence>
<dbReference type="SUPFAM" id="SSF47413">
    <property type="entry name" value="lambda repressor-like DNA-binding domains"/>
    <property type="match status" value="3"/>
</dbReference>
<evidence type="ECO:0000256" key="13">
    <source>
        <dbReference type="RuleBase" id="RU361129"/>
    </source>
</evidence>
<dbReference type="PROSITE" id="PS00027">
    <property type="entry name" value="HOMEOBOX_1"/>
    <property type="match status" value="1"/>
</dbReference>
<dbReference type="InterPro" id="IPR003350">
    <property type="entry name" value="CUT_dom"/>
</dbReference>
<dbReference type="InterPro" id="IPR001356">
    <property type="entry name" value="HD"/>
</dbReference>
<dbReference type="InterPro" id="IPR017970">
    <property type="entry name" value="Homeobox_CS"/>
</dbReference>
<evidence type="ECO:0000256" key="7">
    <source>
        <dbReference type="ARBA" id="ARBA00023125"/>
    </source>
</evidence>
<feature type="compositionally biased region" description="Polar residues" evidence="14">
    <location>
        <begin position="397"/>
        <end position="423"/>
    </location>
</feature>
<dbReference type="Gene3D" id="1.10.10.60">
    <property type="entry name" value="Homeodomain-like"/>
    <property type="match status" value="1"/>
</dbReference>
<keyword evidence="9 13" id="KW-0804">Transcription</keyword>
<dbReference type="SMART" id="SM00389">
    <property type="entry name" value="HOX"/>
    <property type="match status" value="1"/>
</dbReference>
<keyword evidence="10 11" id="KW-0539">Nucleus</keyword>
<comment type="subcellular location">
    <subcellularLocation>
        <location evidence="1 11 12">Nucleus</location>
    </subcellularLocation>
</comment>
<evidence type="ECO:0000256" key="12">
    <source>
        <dbReference type="RuleBase" id="RU000682"/>
    </source>
</evidence>
<feature type="region of interest" description="Disordered" evidence="14">
    <location>
        <begin position="44"/>
        <end position="66"/>
    </location>
</feature>
<keyword evidence="8 11" id="KW-0371">Homeobox</keyword>
<dbReference type="InterPro" id="IPR010982">
    <property type="entry name" value="Lambda_DNA-bd_dom_sf"/>
</dbReference>
<dbReference type="InterPro" id="IPR009057">
    <property type="entry name" value="Homeodomain-like_sf"/>
</dbReference>
<dbReference type="GO" id="GO:0005634">
    <property type="term" value="C:nucleus"/>
    <property type="evidence" value="ECO:0007669"/>
    <property type="project" value="UniProtKB-SubCell"/>
</dbReference>
<comment type="similarity">
    <text evidence="2 13">Belongs to the CUT homeobox family.</text>
</comment>
<dbReference type="PROSITE" id="PS50071">
    <property type="entry name" value="HOMEOBOX_2"/>
    <property type="match status" value="1"/>
</dbReference>
<dbReference type="EMBL" id="VCAZ01000277">
    <property type="protein sequence ID" value="TTS33142.1"/>
    <property type="molecule type" value="Genomic_DNA"/>
</dbReference>
<dbReference type="FunFam" id="1.10.260.40:FF:000004">
    <property type="entry name" value="Cut-like homeobox 1a"/>
    <property type="match status" value="1"/>
</dbReference>
<keyword evidence="7 11" id="KW-0238">DNA-binding</keyword>
<evidence type="ECO:0000313" key="18">
    <source>
        <dbReference type="Proteomes" id="UP000319801"/>
    </source>
</evidence>
<feature type="domain" description="CUT" evidence="16">
    <location>
        <begin position="230"/>
        <end position="317"/>
    </location>
</feature>
<dbReference type="Pfam" id="PF02376">
    <property type="entry name" value="CUT"/>
    <property type="match status" value="2"/>
</dbReference>
<evidence type="ECO:0000313" key="17">
    <source>
        <dbReference type="EMBL" id="TTS33142.1"/>
    </source>
</evidence>
<feature type="domain" description="Homeobox" evidence="15">
    <location>
        <begin position="660"/>
        <end position="720"/>
    </location>
</feature>
<dbReference type="PANTHER" id="PTHR14043:SF4">
    <property type="entry name" value="HOMEOBOX PROTEIN CUT-LIKE 1"/>
    <property type="match status" value="1"/>
</dbReference>
<feature type="compositionally biased region" description="Polar residues" evidence="14">
    <location>
        <begin position="119"/>
        <end position="129"/>
    </location>
</feature>
<evidence type="ECO:0000256" key="9">
    <source>
        <dbReference type="ARBA" id="ARBA00023163"/>
    </source>
</evidence>
<name>A0A556VUR9_BAGYA</name>
<feature type="region of interest" description="Disordered" evidence="14">
    <location>
        <begin position="729"/>
        <end position="757"/>
    </location>
</feature>
<feature type="region of interest" description="Disordered" evidence="14">
    <location>
        <begin position="383"/>
        <end position="423"/>
    </location>
</feature>
<feature type="domain" description="CUT" evidence="16">
    <location>
        <begin position="539"/>
        <end position="626"/>
    </location>
</feature>
<feature type="compositionally biased region" description="Acidic residues" evidence="14">
    <location>
        <begin position="53"/>
        <end position="62"/>
    </location>
</feature>
<dbReference type="Pfam" id="PF00046">
    <property type="entry name" value="Homeodomain"/>
    <property type="match status" value="1"/>
</dbReference>
<dbReference type="SMART" id="SM01109">
    <property type="entry name" value="CUT"/>
    <property type="match status" value="3"/>
</dbReference>
<gene>
    <name evidence="17" type="ORF">Baya_16225</name>
</gene>
<evidence type="ECO:0000256" key="4">
    <source>
        <dbReference type="ARBA" id="ARBA00022737"/>
    </source>
</evidence>
<dbReference type="CDD" id="cd00086">
    <property type="entry name" value="homeodomain"/>
    <property type="match status" value="1"/>
</dbReference>
<evidence type="ECO:0000256" key="8">
    <source>
        <dbReference type="ARBA" id="ARBA00023155"/>
    </source>
</evidence>
<dbReference type="Gene3D" id="1.10.260.40">
    <property type="entry name" value="lambda repressor-like DNA-binding domains"/>
    <property type="match status" value="3"/>
</dbReference>
<evidence type="ECO:0000259" key="15">
    <source>
        <dbReference type="PROSITE" id="PS50071"/>
    </source>
</evidence>
<dbReference type="Proteomes" id="UP000319801">
    <property type="component" value="Unassembled WGS sequence"/>
</dbReference>
<evidence type="ECO:0000256" key="10">
    <source>
        <dbReference type="ARBA" id="ARBA00023242"/>
    </source>
</evidence>
<evidence type="ECO:0000256" key="6">
    <source>
        <dbReference type="ARBA" id="ARBA00023054"/>
    </source>
</evidence>
<dbReference type="GO" id="GO:0000977">
    <property type="term" value="F:RNA polymerase II transcription regulatory region sequence-specific DNA binding"/>
    <property type="evidence" value="ECO:0007669"/>
    <property type="project" value="TreeGrafter"/>
</dbReference>
<dbReference type="PANTHER" id="PTHR14043">
    <property type="entry name" value="CCAAT DISPLACEMENT PROTEIN-RELATED"/>
    <property type="match status" value="1"/>
</dbReference>
<evidence type="ECO:0000256" key="14">
    <source>
        <dbReference type="SAM" id="MobiDB-lite"/>
    </source>
</evidence>
<dbReference type="PROSITE" id="PS51042">
    <property type="entry name" value="CUT"/>
    <property type="match status" value="2"/>
</dbReference>
<reference evidence="17 18" key="1">
    <citation type="journal article" date="2019" name="Genome Biol. Evol.">
        <title>Whole-Genome Sequencing of the Giant Devil Catfish, Bagarius yarrelli.</title>
        <authorList>
            <person name="Jiang W."/>
            <person name="Lv Y."/>
            <person name="Cheng L."/>
            <person name="Yang K."/>
            <person name="Chao B."/>
            <person name="Wang X."/>
            <person name="Li Y."/>
            <person name="Pan X."/>
            <person name="You X."/>
            <person name="Zhang Y."/>
            <person name="Yang J."/>
            <person name="Li J."/>
            <person name="Zhang X."/>
            <person name="Liu S."/>
            <person name="Sun C."/>
            <person name="Yang J."/>
            <person name="Shi Q."/>
        </authorList>
    </citation>
    <scope>NUCLEOTIDE SEQUENCE [LARGE SCALE GENOMIC DNA]</scope>
    <source>
        <strain evidence="17">JWS20170419001</strain>
        <tissue evidence="17">Muscle</tissue>
    </source>
</reference>
<dbReference type="AlphaFoldDB" id="A0A556VUR9"/>
<feature type="compositionally biased region" description="Basic and acidic residues" evidence="14">
    <location>
        <begin position="781"/>
        <end position="801"/>
    </location>
</feature>
<dbReference type="GO" id="GO:0000981">
    <property type="term" value="F:DNA-binding transcription factor activity, RNA polymerase II-specific"/>
    <property type="evidence" value="ECO:0007669"/>
    <property type="project" value="InterPro"/>
</dbReference>
<evidence type="ECO:0000256" key="5">
    <source>
        <dbReference type="ARBA" id="ARBA00023015"/>
    </source>
</evidence>
<keyword evidence="6" id="KW-0175">Coiled coil</keyword>
<evidence type="ECO:0000256" key="2">
    <source>
        <dbReference type="ARBA" id="ARBA00008190"/>
    </source>
</evidence>
<keyword evidence="4" id="KW-0677">Repeat</keyword>
<proteinExistence type="inferred from homology"/>
<keyword evidence="5 13" id="KW-0805">Transcription regulation</keyword>
<keyword evidence="3" id="KW-0597">Phosphoprotein</keyword>
<feature type="compositionally biased region" description="Low complexity" evidence="14">
    <location>
        <begin position="158"/>
        <end position="176"/>
    </location>
</feature>
<sequence>MRDVEAENQKLRERLQEYDKEVAEVKEETIEALREKVESYKQLIQSRTKDEVRNEEEEDEERCEGTERLCENESVRVDIETANQELEEKLEAQADYDEIKRELRVLRSMEPGSSERPTEQGSPSGQDATLSDCGQDRNGDRKQPNYKHLNGSTESHVPDSPSTTPPQTDHTHSQTPLLSHFSLKNKAPHEPSCSFSSDLFRRSLGAPFSSHSGNSSSLFPQQTFGQNLCGADLQADKDLDTAEIARQVKEQLMKHNIGQRVFGHYVLGLSQGSVSEILARPKPWNKLTVRGKEPFLKMKHFLSNERNILSLTSIQGRQRGSITSRVRAPESTADEFQKSILDQAKRDLQGQKIGGVGSSVSDDRLLSMQDSWREQWWSVIHGEQNKDTQTQEDSESGDTPSETPVSSQDYWKEQTSTDSPFLSSTEQNLQMSNTNETPLPPSSSSSCSASSLLQMKHVKASMMPLTCEQYERFVYQDVDTVELTQQVKEKLAKSGICQRVFGEKTSVSVSSAPETSEISSEGLVKFVTEQQVEAEPESHEAAASLQELDTYSISRRVREVLSDNNLGQRLFGEAVLGVTQGSVSDLLARPKPWHRLSVKGREPFVQMQRWLKDPNNIHKLREIKHAERKVYLKRHVSSVCEDTVVDSVVCVGESGQECVPQLKRSRVVISAQEKEILMKAYEEEAYPSPGTVEELAQQLQLKASTVNNWFHNYRSRIRRRVFMEAAAGKSDDITAGPPMEEQEHAEDSSFNFPESLASPGILRDSSLRRRKAANLNSIIHRLEQAASRDETPDGGRLRESGRGLPSV</sequence>
<comment type="caution">
    <text evidence="17">The sequence shown here is derived from an EMBL/GenBank/DDBJ whole genome shotgun (WGS) entry which is preliminary data.</text>
</comment>
<dbReference type="FunFam" id="1.10.260.40:FF:000010">
    <property type="entry name" value="Cut-like homeobox 1a"/>
    <property type="match status" value="1"/>
</dbReference>
<accession>A0A556VUR9</accession>
<dbReference type="OrthoDB" id="10257567at2759"/>
<dbReference type="SUPFAM" id="SSF46689">
    <property type="entry name" value="Homeodomain-like"/>
    <property type="match status" value="1"/>
</dbReference>
<organism evidence="17 18">
    <name type="scientific">Bagarius yarrelli</name>
    <name type="common">Goonch</name>
    <name type="synonym">Bagrus yarrelli</name>
    <dbReference type="NCBI Taxonomy" id="175774"/>
    <lineage>
        <taxon>Eukaryota</taxon>
        <taxon>Metazoa</taxon>
        <taxon>Chordata</taxon>
        <taxon>Craniata</taxon>
        <taxon>Vertebrata</taxon>
        <taxon>Euteleostomi</taxon>
        <taxon>Actinopterygii</taxon>
        <taxon>Neopterygii</taxon>
        <taxon>Teleostei</taxon>
        <taxon>Ostariophysi</taxon>
        <taxon>Siluriformes</taxon>
        <taxon>Sisoridae</taxon>
        <taxon>Sisorinae</taxon>
        <taxon>Bagarius</taxon>
    </lineage>
</organism>
<keyword evidence="18" id="KW-1185">Reference proteome</keyword>
<evidence type="ECO:0000256" key="3">
    <source>
        <dbReference type="ARBA" id="ARBA00022553"/>
    </source>
</evidence>
<feature type="DNA-binding region" description="Homeobox" evidence="11">
    <location>
        <begin position="662"/>
        <end position="721"/>
    </location>
</feature>
<evidence type="ECO:0000256" key="1">
    <source>
        <dbReference type="ARBA" id="ARBA00004123"/>
    </source>
</evidence>
<evidence type="ECO:0000256" key="11">
    <source>
        <dbReference type="PROSITE-ProRule" id="PRU00108"/>
    </source>
</evidence>
<protein>
    <recommendedName>
        <fullName evidence="13">DNA-binding protein SATB</fullName>
    </recommendedName>
    <alternativeName>
        <fullName evidence="13">Special AT-rich sequence-binding protein</fullName>
    </alternativeName>
</protein>
<feature type="region of interest" description="Disordered" evidence="14">
    <location>
        <begin position="107"/>
        <end position="176"/>
    </location>
</feature>
<feature type="compositionally biased region" description="Basic and acidic residues" evidence="14">
    <location>
        <begin position="134"/>
        <end position="143"/>
    </location>
</feature>
<feature type="region of interest" description="Disordered" evidence="14">
    <location>
        <begin position="781"/>
        <end position="807"/>
    </location>
</feature>